<comment type="caution">
    <text evidence="2">The sequence shown here is derived from an EMBL/GenBank/DDBJ whole genome shotgun (WGS) entry which is preliminary data.</text>
</comment>
<accession>A0AAV2TXD1</accession>
<evidence type="ECO:0000313" key="2">
    <source>
        <dbReference type="EMBL" id="CAL5141393.1"/>
    </source>
</evidence>
<dbReference type="AlphaFoldDB" id="A0AAV2TXD1"/>
<gene>
    <name evidence="2" type="ORF">CDAUBV1_LOCUS16641</name>
</gene>
<dbReference type="EMBL" id="CAXLJL010000856">
    <property type="protein sequence ID" value="CAL5141393.1"/>
    <property type="molecule type" value="Genomic_DNA"/>
</dbReference>
<name>A0AAV2TXD1_CALDB</name>
<reference evidence="2" key="1">
    <citation type="submission" date="2024-06" db="EMBL/GenBank/DDBJ databases">
        <authorList>
            <person name="Liu X."/>
            <person name="Lenzi L."/>
            <person name="Haldenby T S."/>
            <person name="Uol C."/>
        </authorList>
    </citation>
    <scope>NUCLEOTIDE SEQUENCE</scope>
</reference>
<evidence type="ECO:0000313" key="3">
    <source>
        <dbReference type="Proteomes" id="UP001497525"/>
    </source>
</evidence>
<evidence type="ECO:0008006" key="4">
    <source>
        <dbReference type="Google" id="ProtNLM"/>
    </source>
</evidence>
<evidence type="ECO:0000256" key="1">
    <source>
        <dbReference type="SAM" id="MobiDB-lite"/>
    </source>
</evidence>
<proteinExistence type="predicted"/>
<protein>
    <recommendedName>
        <fullName evidence="4">BEN domain-containing protein</fullName>
    </recommendedName>
</protein>
<feature type="region of interest" description="Disordered" evidence="1">
    <location>
        <begin position="90"/>
        <end position="117"/>
    </location>
</feature>
<feature type="region of interest" description="Disordered" evidence="1">
    <location>
        <begin position="225"/>
        <end position="254"/>
    </location>
</feature>
<dbReference type="Proteomes" id="UP001497525">
    <property type="component" value="Unassembled WGS sequence"/>
</dbReference>
<feature type="compositionally biased region" description="Low complexity" evidence="1">
    <location>
        <begin position="108"/>
        <end position="117"/>
    </location>
</feature>
<organism evidence="2 3">
    <name type="scientific">Calicophoron daubneyi</name>
    <name type="common">Rumen fluke</name>
    <name type="synonym">Paramphistomum daubneyi</name>
    <dbReference type="NCBI Taxonomy" id="300641"/>
    <lineage>
        <taxon>Eukaryota</taxon>
        <taxon>Metazoa</taxon>
        <taxon>Spiralia</taxon>
        <taxon>Lophotrochozoa</taxon>
        <taxon>Platyhelminthes</taxon>
        <taxon>Trematoda</taxon>
        <taxon>Digenea</taxon>
        <taxon>Plagiorchiida</taxon>
        <taxon>Pronocephalata</taxon>
        <taxon>Paramphistomoidea</taxon>
        <taxon>Paramphistomidae</taxon>
        <taxon>Calicophoron</taxon>
    </lineage>
</organism>
<sequence length="404" mass="44161">MDVVKTGRRRIHDPEFEETNQLKRKRKREIEADTSDSVQIVGETHASFDLKGGDNHLRGSHAMDTVKRLFPNGACDAGVIHTHGVRVPGAGRAKERITNGAGRGDAHSSSAPSLPPSLRESDRMLYVQQWINKIPPNLPLWVQTSLTRIVPISSSDYFYPEEEGRLAGDRINCGASTFSDTQAQLPALHHPILPHSQRTVTTSVVSANHLSQAVGCADRQVVPQSNPPNANILTPPAYQSSSINLTSTDQQRQLQQNVHVSMHGYPHPQHHPTANGNVHSHAGQCGPGFVGAAGDQPLSYPPCSLNHHSNSLGLVVSCDATGGRGQADDSGRPTPIGRLFDDLETQMVVKLFRDYFTKGSCPVLSEVRRRAAGTMLENRRTATSIRAKIKRLQTSGRWTDYTEI</sequence>